<evidence type="ECO:0000313" key="3">
    <source>
        <dbReference type="EMBL" id="PIK80758.1"/>
    </source>
</evidence>
<dbReference type="RefSeq" id="WP_099844528.1">
    <property type="nucleotide sequence ID" value="NZ_NKYI01000038.1"/>
</dbReference>
<evidence type="ECO:0000259" key="2">
    <source>
        <dbReference type="Pfam" id="PF23843"/>
    </source>
</evidence>
<evidence type="ECO:0000256" key="1">
    <source>
        <dbReference type="SAM" id="MobiDB-lite"/>
    </source>
</evidence>
<dbReference type="EMBL" id="NKYI01000038">
    <property type="protein sequence ID" value="PIK80758.1"/>
    <property type="molecule type" value="Genomic_DNA"/>
</dbReference>
<organism evidence="3 4">
    <name type="scientific">Raoultella ornithinolytica</name>
    <name type="common">Klebsiella ornithinolytica</name>
    <dbReference type="NCBI Taxonomy" id="54291"/>
    <lineage>
        <taxon>Bacteria</taxon>
        <taxon>Pseudomonadati</taxon>
        <taxon>Pseudomonadota</taxon>
        <taxon>Gammaproteobacteria</taxon>
        <taxon>Enterobacterales</taxon>
        <taxon>Enterobacteriaceae</taxon>
        <taxon>Klebsiella/Raoultella group</taxon>
        <taxon>Raoultella</taxon>
    </lineage>
</organism>
<gene>
    <name evidence="3" type="ORF">CFY86_28970</name>
</gene>
<reference evidence="3 4" key="1">
    <citation type="submission" date="2017-07" db="EMBL/GenBank/DDBJ databases">
        <title>Raoultella ornithinolytica strain HH3 draft genome.</title>
        <authorList>
            <person name="Duceppe M.-O."/>
            <person name="Huang H."/>
            <person name="Phipps-Todd B."/>
        </authorList>
    </citation>
    <scope>NUCLEOTIDE SEQUENCE [LARGE SCALE GENOMIC DNA]</scope>
    <source>
        <strain evidence="3 4">HH3</strain>
    </source>
</reference>
<proteinExistence type="predicted"/>
<comment type="caution">
    <text evidence="3">The sequence shown here is derived from an EMBL/GenBank/DDBJ whole genome shotgun (WGS) entry which is preliminary data.</text>
</comment>
<sequence>MPEVKLLQPHTHAGKRLAAGETLTVSDTEATWLREHNVIEVVLPVVSDVQSSRGKQKQQEPEDNGTV</sequence>
<evidence type="ECO:0000313" key="4">
    <source>
        <dbReference type="Proteomes" id="UP000229713"/>
    </source>
</evidence>
<name>A0A855EW03_RAOOR</name>
<dbReference type="Pfam" id="PF23843">
    <property type="entry name" value="DUF7210"/>
    <property type="match status" value="1"/>
</dbReference>
<accession>A0A855EW03</accession>
<protein>
    <recommendedName>
        <fullName evidence="2">DUF7210 domain-containing protein</fullName>
    </recommendedName>
</protein>
<dbReference type="AlphaFoldDB" id="A0A855EW03"/>
<dbReference type="InterPro" id="IPR055634">
    <property type="entry name" value="DUF7210"/>
</dbReference>
<feature type="region of interest" description="Disordered" evidence="1">
    <location>
        <begin position="48"/>
        <end position="67"/>
    </location>
</feature>
<dbReference type="Proteomes" id="UP000229713">
    <property type="component" value="Unassembled WGS sequence"/>
</dbReference>
<feature type="domain" description="DUF7210" evidence="2">
    <location>
        <begin position="3"/>
        <end position="39"/>
    </location>
</feature>